<gene>
    <name evidence="3" type="ORF">DSM5745_05179</name>
</gene>
<evidence type="ECO:0000313" key="4">
    <source>
        <dbReference type="Proteomes" id="UP000256690"/>
    </source>
</evidence>
<feature type="domain" description="NADP-dependent oxidoreductase" evidence="2">
    <location>
        <begin position="17"/>
        <end position="312"/>
    </location>
</feature>
<dbReference type="GO" id="GO:0005737">
    <property type="term" value="C:cytoplasm"/>
    <property type="evidence" value="ECO:0007669"/>
    <property type="project" value="TreeGrafter"/>
</dbReference>
<evidence type="ECO:0000259" key="2">
    <source>
        <dbReference type="Pfam" id="PF00248"/>
    </source>
</evidence>
<dbReference type="PANTHER" id="PTHR43625:SF40">
    <property type="entry name" value="ALDO-KETO REDUCTASE YAKC [NADP(+)]"/>
    <property type="match status" value="1"/>
</dbReference>
<organism evidence="3 4">
    <name type="scientific">Aspergillus mulundensis</name>
    <dbReference type="NCBI Taxonomy" id="1810919"/>
    <lineage>
        <taxon>Eukaryota</taxon>
        <taxon>Fungi</taxon>
        <taxon>Dikarya</taxon>
        <taxon>Ascomycota</taxon>
        <taxon>Pezizomycotina</taxon>
        <taxon>Eurotiomycetes</taxon>
        <taxon>Eurotiomycetidae</taxon>
        <taxon>Eurotiales</taxon>
        <taxon>Aspergillaceae</taxon>
        <taxon>Aspergillus</taxon>
        <taxon>Aspergillus subgen. Nidulantes</taxon>
    </lineage>
</organism>
<name>A0A3D8S5Q1_9EURO</name>
<keyword evidence="1" id="KW-0560">Oxidoreductase</keyword>
<evidence type="ECO:0000313" key="3">
    <source>
        <dbReference type="EMBL" id="RDW81622.1"/>
    </source>
</evidence>
<dbReference type="AlphaFoldDB" id="A0A3D8S5Q1"/>
<dbReference type="InterPro" id="IPR036812">
    <property type="entry name" value="NAD(P)_OxRdtase_dom_sf"/>
</dbReference>
<dbReference type="GeneID" id="38115549"/>
<dbReference type="OrthoDB" id="37537at2759"/>
<proteinExistence type="predicted"/>
<dbReference type="Proteomes" id="UP000256690">
    <property type="component" value="Unassembled WGS sequence"/>
</dbReference>
<reference evidence="3 4" key="1">
    <citation type="journal article" date="2018" name="IMA Fungus">
        <title>IMA Genome-F 9: Draft genome sequence of Annulohypoxylon stygium, Aspergillus mulundensis, Berkeleyomyces basicola (syn. Thielaviopsis basicola), Ceratocystis smalleyi, two Cercospora beticola strains, Coleophoma cylindrospora, Fusarium fracticaudum, Phialophora cf. hyalina, and Morchella septimelata.</title>
        <authorList>
            <person name="Wingfield B.D."/>
            <person name="Bills G.F."/>
            <person name="Dong Y."/>
            <person name="Huang W."/>
            <person name="Nel W.J."/>
            <person name="Swalarsk-Parry B.S."/>
            <person name="Vaghefi N."/>
            <person name="Wilken P.M."/>
            <person name="An Z."/>
            <person name="de Beer Z.W."/>
            <person name="De Vos L."/>
            <person name="Chen L."/>
            <person name="Duong T.A."/>
            <person name="Gao Y."/>
            <person name="Hammerbacher A."/>
            <person name="Kikkert J.R."/>
            <person name="Li Y."/>
            <person name="Li H."/>
            <person name="Li K."/>
            <person name="Li Q."/>
            <person name="Liu X."/>
            <person name="Ma X."/>
            <person name="Naidoo K."/>
            <person name="Pethybridge S.J."/>
            <person name="Sun J."/>
            <person name="Steenkamp E.T."/>
            <person name="van der Nest M.A."/>
            <person name="van Wyk S."/>
            <person name="Wingfield M.J."/>
            <person name="Xiong C."/>
            <person name="Yue Q."/>
            <person name="Zhang X."/>
        </authorList>
    </citation>
    <scope>NUCLEOTIDE SEQUENCE [LARGE SCALE GENOMIC DNA]</scope>
    <source>
        <strain evidence="3 4">DSM 5745</strain>
    </source>
</reference>
<dbReference type="PANTHER" id="PTHR43625">
    <property type="entry name" value="AFLATOXIN B1 ALDEHYDE REDUCTASE"/>
    <property type="match status" value="1"/>
</dbReference>
<dbReference type="GO" id="GO:0016491">
    <property type="term" value="F:oxidoreductase activity"/>
    <property type="evidence" value="ECO:0007669"/>
    <property type="project" value="UniProtKB-KW"/>
</dbReference>
<dbReference type="EMBL" id="PVWQ01000005">
    <property type="protein sequence ID" value="RDW81622.1"/>
    <property type="molecule type" value="Genomic_DNA"/>
</dbReference>
<dbReference type="STRING" id="1810919.A0A3D8S5Q1"/>
<accession>A0A3D8S5Q1</accession>
<dbReference type="Gene3D" id="3.20.20.100">
    <property type="entry name" value="NADP-dependent oxidoreductase domain"/>
    <property type="match status" value="1"/>
</dbReference>
<dbReference type="SUPFAM" id="SSF51430">
    <property type="entry name" value="NAD(P)-linked oxidoreductase"/>
    <property type="match status" value="1"/>
</dbReference>
<comment type="caution">
    <text evidence="3">The sequence shown here is derived from an EMBL/GenBank/DDBJ whole genome shotgun (WGS) entry which is preliminary data.</text>
</comment>
<dbReference type="RefSeq" id="XP_026604675.1">
    <property type="nucleotide sequence ID" value="XM_026747195.1"/>
</dbReference>
<evidence type="ECO:0000256" key="1">
    <source>
        <dbReference type="ARBA" id="ARBA00023002"/>
    </source>
</evidence>
<keyword evidence="4" id="KW-1185">Reference proteome</keyword>
<protein>
    <recommendedName>
        <fullName evidence="2">NADP-dependent oxidoreductase domain-containing protein</fullName>
    </recommendedName>
</protein>
<dbReference type="InterPro" id="IPR023210">
    <property type="entry name" value="NADP_OxRdtase_dom"/>
</dbReference>
<dbReference type="Pfam" id="PF00248">
    <property type="entry name" value="Aldo_ket_red"/>
    <property type="match status" value="1"/>
</dbReference>
<sequence>MPLPTRPLGKNGPPVPRLGFGTMGLSVFYGPAKPDEERLALLDKAYELGETFWDTAMLYGDSEELIGRWLAANPAKRADIFLATKFYFRMVDGERVTDTSYENTKERCYESLSRLGVDKIDLFYAHRLDPNTPVEETMRALVELKEEGKIEYIGLSECSSESLRRACKVHHVAAVQVEYSPFSLEIESEQIGLLKTARELGVAVVAYSPLSRGILSGSIRSRGDFGPDDLRAILPRYSEENFDKNLEAVDKLGALAKKKGCTITQLTLAWLLAQGDDIFPIPGTTRVSALEENVGSLGVELTVEEEKKFRAIISEAEVAGGRYPDSFAGTLFVDTVLPQ</sequence>
<dbReference type="InterPro" id="IPR050791">
    <property type="entry name" value="Aldo-Keto_reductase"/>
</dbReference>